<dbReference type="PANTHER" id="PTHR43493:SF1">
    <property type="entry name" value="DNA TOPOISOMERASE 4 SUBUNIT A"/>
    <property type="match status" value="1"/>
</dbReference>
<gene>
    <name evidence="7" type="ORF">B1B_17252</name>
</gene>
<dbReference type="PANTHER" id="PTHR43493">
    <property type="entry name" value="DNA GYRASE/TOPOISOMERASE SUBUNIT A"/>
    <property type="match status" value="1"/>
</dbReference>
<evidence type="ECO:0000256" key="5">
    <source>
        <dbReference type="ARBA" id="ARBA00023235"/>
    </source>
</evidence>
<dbReference type="AlphaFoldDB" id="T0YMM1"/>
<feature type="domain" description="Topo IIA-type catalytic" evidence="6">
    <location>
        <begin position="59"/>
        <end position="522"/>
    </location>
</feature>
<keyword evidence="3" id="KW-0238">DNA-binding</keyword>
<protein>
    <submittedName>
        <fullName evidence="7">DNA topoisomerase IV subunit A</fullName>
        <ecNumber evidence="7">5.99.1.-</ecNumber>
    </submittedName>
</protein>
<evidence type="ECO:0000256" key="1">
    <source>
        <dbReference type="ARBA" id="ARBA00022475"/>
    </source>
</evidence>
<dbReference type="NCBIfam" id="NF004044">
    <property type="entry name" value="PRK05561.1"/>
    <property type="match status" value="1"/>
</dbReference>
<keyword evidence="2" id="KW-0799">Topoisomerase</keyword>
<accession>T0YMM1</accession>
<dbReference type="SUPFAM" id="SSF56719">
    <property type="entry name" value="Type II DNA topoisomerase"/>
    <property type="match status" value="1"/>
</dbReference>
<dbReference type="GO" id="GO:0009330">
    <property type="term" value="C:DNA topoisomerase type II (double strand cut, ATP-hydrolyzing) complex"/>
    <property type="evidence" value="ECO:0007669"/>
    <property type="project" value="TreeGrafter"/>
</dbReference>
<evidence type="ECO:0000259" key="6">
    <source>
        <dbReference type="PROSITE" id="PS52040"/>
    </source>
</evidence>
<keyword evidence="1" id="KW-1003">Cell membrane</keyword>
<dbReference type="EMBL" id="AUZY01011530">
    <property type="protein sequence ID" value="EQD34338.1"/>
    <property type="molecule type" value="Genomic_DNA"/>
</dbReference>
<name>T0YMM1_9ZZZZ</name>
<dbReference type="GO" id="GO:0007059">
    <property type="term" value="P:chromosome segregation"/>
    <property type="evidence" value="ECO:0007669"/>
    <property type="project" value="TreeGrafter"/>
</dbReference>
<dbReference type="InterPro" id="IPR013757">
    <property type="entry name" value="Topo_IIA_A_a_sf"/>
</dbReference>
<dbReference type="InterPro" id="IPR013758">
    <property type="entry name" value="Topo_IIA_A/C_ab"/>
</dbReference>
<dbReference type="Pfam" id="PF00521">
    <property type="entry name" value="DNA_topoisoIV"/>
    <property type="match status" value="1"/>
</dbReference>
<evidence type="ECO:0000256" key="4">
    <source>
        <dbReference type="ARBA" id="ARBA00023136"/>
    </source>
</evidence>
<dbReference type="GO" id="GO:0005737">
    <property type="term" value="C:cytoplasm"/>
    <property type="evidence" value="ECO:0007669"/>
    <property type="project" value="TreeGrafter"/>
</dbReference>
<dbReference type="InterPro" id="IPR002205">
    <property type="entry name" value="Topo_IIA_dom_A"/>
</dbReference>
<dbReference type="NCBIfam" id="TIGR01062">
    <property type="entry name" value="parC_Gneg"/>
    <property type="match status" value="1"/>
</dbReference>
<dbReference type="EC" id="5.99.1.-" evidence="7"/>
<dbReference type="PROSITE" id="PS52040">
    <property type="entry name" value="TOPO_IIA"/>
    <property type="match status" value="1"/>
</dbReference>
<evidence type="ECO:0000313" key="7">
    <source>
        <dbReference type="EMBL" id="EQD34338.1"/>
    </source>
</evidence>
<dbReference type="InterPro" id="IPR035516">
    <property type="entry name" value="Gyrase/topoIV_suA_C"/>
</dbReference>
<dbReference type="GO" id="GO:0005524">
    <property type="term" value="F:ATP binding"/>
    <property type="evidence" value="ECO:0007669"/>
    <property type="project" value="InterPro"/>
</dbReference>
<dbReference type="Gene3D" id="3.30.1360.40">
    <property type="match status" value="1"/>
</dbReference>
<reference evidence="7" key="1">
    <citation type="submission" date="2013-08" db="EMBL/GenBank/DDBJ databases">
        <authorList>
            <person name="Mendez C."/>
            <person name="Richter M."/>
            <person name="Ferrer M."/>
            <person name="Sanchez J."/>
        </authorList>
    </citation>
    <scope>NUCLEOTIDE SEQUENCE</scope>
</reference>
<dbReference type="InterPro" id="IPR013760">
    <property type="entry name" value="Topo_IIA-like_dom_sf"/>
</dbReference>
<evidence type="ECO:0000256" key="3">
    <source>
        <dbReference type="ARBA" id="ARBA00023125"/>
    </source>
</evidence>
<dbReference type="GO" id="GO:0006265">
    <property type="term" value="P:DNA topological change"/>
    <property type="evidence" value="ECO:0007669"/>
    <property type="project" value="InterPro"/>
</dbReference>
<dbReference type="Gene3D" id="1.10.268.10">
    <property type="entry name" value="Topoisomerase, domain 3"/>
    <property type="match status" value="1"/>
</dbReference>
<dbReference type="SUPFAM" id="SSF101904">
    <property type="entry name" value="GyrA/ParC C-terminal domain-like"/>
    <property type="match status" value="1"/>
</dbReference>
<organism evidence="7">
    <name type="scientific">mine drainage metagenome</name>
    <dbReference type="NCBI Taxonomy" id="410659"/>
    <lineage>
        <taxon>unclassified sequences</taxon>
        <taxon>metagenomes</taxon>
        <taxon>ecological metagenomes</taxon>
    </lineage>
</organism>
<sequence length="776" mass="86183">MSPVRPKSGVRRRARRVPSLSHVEATTSITARAETLELGQFVEKSYLDYSMTVILDRALPQLGDGLKPVQRRILYAMHELGLGAGQKFKKSARTVGDVIGKFHPHGDQAAYEALVLMAQPFSCRYPLVEGQGNFGSPDNPKSFAAMRYTETRLSRYADLLLGELGQGTVDWITNFDGTLEEPAWLPARLPWALLNGSSGIAVGMATDIPPHNLGEAANALIHLIDHPKAGLDEILEHMPGPDFPTEAEIITSRVELRALYETGMGNLRLRARYHLEDTDLVVDALPYQVSGSQVLADLARLFEAGELPWVRDLRDESDHEHPTRLVISLRGGHPEIALVFRHLCAVSGLEKSLRVNLNVVTQASAPRVMGLLDFLNAWLLFRLATCERRLGWQRNRLLARLEILEGLRIVHLDIDRVIRVIREADEPRAQLMQTFQLNERQADAILDMRLRQLARLEALAIERESSAARETLAGIEVTLASPRKLRRQVRTELAADRDRFQDARRSPLVERDAAERLVDPPKGRGEPVTVVLTARGWIRTARGHEWEPEQASYRSGDSFLDRVCTDSRSTLVLFDSMGRIYNIETETLPDGRGPGMPLTSRLDPPQGARFVALARFEPEERFVWVDSLGYGLCVPGAGLVVRARKGRALFRLPEGASALAPAAAGQATRIVLLSSAGQLLVLPLNAIPVLDKGRGVRLMGIPPRARASERILFVLGLGEGDGLRLERGSRRLMLDAGDLLEYEGLRGRRGRRLKPPWNLGLDRILRVGRTHAPAVT</sequence>
<reference evidence="7" key="2">
    <citation type="journal article" date="2014" name="ISME J.">
        <title>Microbial stratification in low pH oxic and suboxic macroscopic growths along an acid mine drainage.</title>
        <authorList>
            <person name="Mendez-Garcia C."/>
            <person name="Mesa V."/>
            <person name="Sprenger R.R."/>
            <person name="Richter M."/>
            <person name="Diez M.S."/>
            <person name="Solano J."/>
            <person name="Bargiela R."/>
            <person name="Golyshina O.V."/>
            <person name="Manteca A."/>
            <person name="Ramos J.L."/>
            <person name="Gallego J.R."/>
            <person name="Llorente I."/>
            <person name="Martins Dos Santos V.A."/>
            <person name="Jensen O.N."/>
            <person name="Pelaez A.I."/>
            <person name="Sanchez J."/>
            <person name="Ferrer M."/>
        </authorList>
    </citation>
    <scope>NUCLEOTIDE SEQUENCE</scope>
</reference>
<dbReference type="InterPro" id="IPR050220">
    <property type="entry name" value="Type_II_DNA_Topoisomerases"/>
</dbReference>
<keyword evidence="4" id="KW-0472">Membrane</keyword>
<comment type="caution">
    <text evidence="7">The sequence shown here is derived from an EMBL/GenBank/DDBJ whole genome shotgun (WGS) entry which is preliminary data.</text>
</comment>
<dbReference type="SMART" id="SM00434">
    <property type="entry name" value="TOP4c"/>
    <property type="match status" value="1"/>
</dbReference>
<proteinExistence type="predicted"/>
<dbReference type="Gene3D" id="3.90.199.10">
    <property type="entry name" value="Topoisomerase II, domain 5"/>
    <property type="match status" value="1"/>
</dbReference>
<dbReference type="GO" id="GO:0003918">
    <property type="term" value="F:DNA topoisomerase type II (double strand cut, ATP-hydrolyzing) activity"/>
    <property type="evidence" value="ECO:0007669"/>
    <property type="project" value="InterPro"/>
</dbReference>
<keyword evidence="5 7" id="KW-0413">Isomerase</keyword>
<dbReference type="GO" id="GO:0003677">
    <property type="term" value="F:DNA binding"/>
    <property type="evidence" value="ECO:0007669"/>
    <property type="project" value="UniProtKB-KW"/>
</dbReference>
<dbReference type="Gene3D" id="2.120.10.90">
    <property type="entry name" value="DNA gyrase/topoisomerase IV, subunit A, C-terminal"/>
    <property type="match status" value="1"/>
</dbReference>
<dbReference type="CDD" id="cd00187">
    <property type="entry name" value="TOP4c"/>
    <property type="match status" value="1"/>
</dbReference>
<evidence type="ECO:0000256" key="2">
    <source>
        <dbReference type="ARBA" id="ARBA00023029"/>
    </source>
</evidence>